<dbReference type="EMBL" id="BKCJ010572200">
    <property type="protein sequence ID" value="GFB19267.1"/>
    <property type="molecule type" value="Genomic_DNA"/>
</dbReference>
<feature type="non-terminal residue" evidence="1">
    <location>
        <position position="1"/>
    </location>
</feature>
<accession>A0A699L1I9</accession>
<reference evidence="1" key="1">
    <citation type="journal article" date="2019" name="Sci. Rep.">
        <title>Draft genome of Tanacetum cinerariifolium, the natural source of mosquito coil.</title>
        <authorList>
            <person name="Yamashiro T."/>
            <person name="Shiraishi A."/>
            <person name="Satake H."/>
            <person name="Nakayama K."/>
        </authorList>
    </citation>
    <scope>NUCLEOTIDE SEQUENCE</scope>
</reference>
<protein>
    <submittedName>
        <fullName evidence="1">Uncharacterized protein</fullName>
    </submittedName>
</protein>
<gene>
    <name evidence="1" type="ORF">Tci_691238</name>
</gene>
<proteinExistence type="predicted"/>
<evidence type="ECO:0000313" key="1">
    <source>
        <dbReference type="EMBL" id="GFB19267.1"/>
    </source>
</evidence>
<organism evidence="1">
    <name type="scientific">Tanacetum cinerariifolium</name>
    <name type="common">Dalmatian daisy</name>
    <name type="synonym">Chrysanthemum cinerariifolium</name>
    <dbReference type="NCBI Taxonomy" id="118510"/>
    <lineage>
        <taxon>Eukaryota</taxon>
        <taxon>Viridiplantae</taxon>
        <taxon>Streptophyta</taxon>
        <taxon>Embryophyta</taxon>
        <taxon>Tracheophyta</taxon>
        <taxon>Spermatophyta</taxon>
        <taxon>Magnoliopsida</taxon>
        <taxon>eudicotyledons</taxon>
        <taxon>Gunneridae</taxon>
        <taxon>Pentapetalae</taxon>
        <taxon>asterids</taxon>
        <taxon>campanulids</taxon>
        <taxon>Asterales</taxon>
        <taxon>Asteraceae</taxon>
        <taxon>Asteroideae</taxon>
        <taxon>Anthemideae</taxon>
        <taxon>Anthemidinae</taxon>
        <taxon>Tanacetum</taxon>
    </lineage>
</organism>
<sequence>AASVSPAAGVSATSVPNVSGCFPTVSAFFTTASVNLQEKIRGSNEVIHLQEYQQAAGDLSVGEKLKLITELVKYQDHRVKILKYQAQQSKPLSRKEQKEFYMSVLKSHFGWKTKHFRGMTLEQIKEKFIPVWKQFEDFVHMDLKEEGERVKRQGLKINQGSSKRMKTSEDVSEEDIKEMMQLVPLEEVYVEALQVKHPIIDWEINSIGKREY</sequence>
<name>A0A699L1I9_TANCI</name>
<comment type="caution">
    <text evidence="1">The sequence shown here is derived from an EMBL/GenBank/DDBJ whole genome shotgun (WGS) entry which is preliminary data.</text>
</comment>
<dbReference type="AlphaFoldDB" id="A0A699L1I9"/>